<dbReference type="InterPro" id="IPR050408">
    <property type="entry name" value="HGPRT"/>
</dbReference>
<dbReference type="AlphaFoldDB" id="A0A0W0UGC6"/>
<dbReference type="Gene3D" id="3.40.50.2020">
    <property type="match status" value="1"/>
</dbReference>
<keyword evidence="5" id="KW-0808">Transferase</keyword>
<evidence type="ECO:0000313" key="6">
    <source>
        <dbReference type="EMBL" id="OCH97455.1"/>
    </source>
</evidence>
<comment type="caution">
    <text evidence="5">The sequence shown here is derived from an EMBL/GenBank/DDBJ whole genome shotgun (WGS) entry which is preliminary data.</text>
</comment>
<dbReference type="GO" id="GO:0032263">
    <property type="term" value="P:GMP salvage"/>
    <property type="evidence" value="ECO:0007669"/>
    <property type="project" value="TreeGrafter"/>
</dbReference>
<sequence>MSKDEILKKLRTIQKLKEEITERVWQNARPIQEIDEEKFNKKGEALTERAIEQRTVLLAERLIKEYRNANPVLISLMDGAHPFASLLQTTLNKFGYKYSYTTMQASSYGNQLTSGELKISSMPKINLGERTVFIIDDICDTGKTYLKIKELLENFGPKQISLIVLVEKVQPRINNYRPEYVGFEIPPDAFVVGMGLDYYGELRNKTEIRGVDPASLPSREEQELLDSEASLNEELRKLIALEKTTKPGSSTMTVFGGNKSKDRVDPSLTDSFQFN</sequence>
<feature type="domain" description="Phosphoribosyltransferase" evidence="4">
    <location>
        <begin position="49"/>
        <end position="198"/>
    </location>
</feature>
<dbReference type="RefSeq" id="WP_058449155.1">
    <property type="nucleotide sequence ID" value="NZ_CAAAJF010000012.1"/>
</dbReference>
<name>A0A0W0UGC6_9GAMM</name>
<keyword evidence="5" id="KW-0328">Glycosyltransferase</keyword>
<dbReference type="EMBL" id="LYOZ01000037">
    <property type="protein sequence ID" value="OCH97455.1"/>
    <property type="molecule type" value="Genomic_DNA"/>
</dbReference>
<dbReference type="GO" id="GO:0006178">
    <property type="term" value="P:guanine salvage"/>
    <property type="evidence" value="ECO:0007669"/>
    <property type="project" value="TreeGrafter"/>
</dbReference>
<evidence type="ECO:0000256" key="3">
    <source>
        <dbReference type="SAM" id="MobiDB-lite"/>
    </source>
</evidence>
<feature type="region of interest" description="Disordered" evidence="3">
    <location>
        <begin position="247"/>
        <end position="275"/>
    </location>
</feature>
<dbReference type="GO" id="GO:0004422">
    <property type="term" value="F:hypoxanthine phosphoribosyltransferase activity"/>
    <property type="evidence" value="ECO:0007669"/>
    <property type="project" value="TreeGrafter"/>
</dbReference>
<dbReference type="Pfam" id="PF00156">
    <property type="entry name" value="Pribosyltran"/>
    <property type="match status" value="1"/>
</dbReference>
<evidence type="ECO:0000313" key="8">
    <source>
        <dbReference type="Proteomes" id="UP000093336"/>
    </source>
</evidence>
<dbReference type="STRING" id="455.Ljam_1128"/>
<evidence type="ECO:0000256" key="2">
    <source>
        <dbReference type="ARBA" id="ARBA00049402"/>
    </source>
</evidence>
<evidence type="ECO:0000259" key="4">
    <source>
        <dbReference type="Pfam" id="PF00156"/>
    </source>
</evidence>
<proteinExistence type="predicted"/>
<gene>
    <name evidence="5" type="primary">ppt_1</name>
    <name evidence="6" type="ORF">A8135_02985</name>
    <name evidence="5" type="ORF">Ljam_1128</name>
</gene>
<reference evidence="6 8" key="2">
    <citation type="submission" date="2016-05" db="EMBL/GenBank/DDBJ databases">
        <authorList>
            <person name="Prochazka B."/>
            <person name="Indra A."/>
            <person name="Hasenberger P."/>
            <person name="Blaschitz M."/>
            <person name="Wagner L."/>
            <person name="Wewalka G."/>
            <person name="Sorschag S."/>
            <person name="Schmid D."/>
            <person name="Ruppitsch W."/>
        </authorList>
    </citation>
    <scope>NUCLEOTIDE SEQUENCE [LARGE SCALE GENOMIC DNA]</scope>
    <source>
        <strain evidence="6 8">974010_12</strain>
    </source>
</reference>
<organism evidence="5 7">
    <name type="scientific">Legionella jamestowniensis</name>
    <dbReference type="NCBI Taxonomy" id="455"/>
    <lineage>
        <taxon>Bacteria</taxon>
        <taxon>Pseudomonadati</taxon>
        <taxon>Pseudomonadota</taxon>
        <taxon>Gammaproteobacteria</taxon>
        <taxon>Legionellales</taxon>
        <taxon>Legionellaceae</taxon>
        <taxon>Legionella</taxon>
    </lineage>
</organism>
<dbReference type="EC" id="2.4.2.8" evidence="5"/>
<comment type="catalytic activity">
    <reaction evidence="2">
        <text>IMP + diphosphate = hypoxanthine + 5-phospho-alpha-D-ribose 1-diphosphate</text>
        <dbReference type="Rhea" id="RHEA:17973"/>
        <dbReference type="ChEBI" id="CHEBI:17368"/>
        <dbReference type="ChEBI" id="CHEBI:33019"/>
        <dbReference type="ChEBI" id="CHEBI:58017"/>
        <dbReference type="ChEBI" id="CHEBI:58053"/>
        <dbReference type="EC" id="2.4.2.8"/>
    </reaction>
    <physiologicalReaction direction="right-to-left" evidence="2">
        <dbReference type="Rhea" id="RHEA:17975"/>
    </physiologicalReaction>
</comment>
<reference evidence="5 7" key="1">
    <citation type="submission" date="2015-11" db="EMBL/GenBank/DDBJ databases">
        <title>Genomic analysis of 38 Legionella species identifies large and diverse effector repertoires.</title>
        <authorList>
            <person name="Burstein D."/>
            <person name="Amaro F."/>
            <person name="Zusman T."/>
            <person name="Lifshitz Z."/>
            <person name="Cohen O."/>
            <person name="Gilbert J.A."/>
            <person name="Pupko T."/>
            <person name="Shuman H.A."/>
            <person name="Segal G."/>
        </authorList>
    </citation>
    <scope>NUCLEOTIDE SEQUENCE [LARGE SCALE GENOMIC DNA]</scope>
    <source>
        <strain evidence="5 7">JA-26-G1-E2</strain>
    </source>
</reference>
<accession>A0A0W0UGC6</accession>
<dbReference type="GO" id="GO:0046100">
    <property type="term" value="P:hypoxanthine metabolic process"/>
    <property type="evidence" value="ECO:0007669"/>
    <property type="project" value="TreeGrafter"/>
</dbReference>
<evidence type="ECO:0000256" key="1">
    <source>
        <dbReference type="ARBA" id="ARBA00048811"/>
    </source>
</evidence>
<dbReference type="Proteomes" id="UP000054715">
    <property type="component" value="Unassembled WGS sequence"/>
</dbReference>
<dbReference type="GO" id="GO:0032264">
    <property type="term" value="P:IMP salvage"/>
    <property type="evidence" value="ECO:0007669"/>
    <property type="project" value="TreeGrafter"/>
</dbReference>
<evidence type="ECO:0000313" key="7">
    <source>
        <dbReference type="Proteomes" id="UP000054715"/>
    </source>
</evidence>
<dbReference type="GO" id="GO:0005829">
    <property type="term" value="C:cytosol"/>
    <property type="evidence" value="ECO:0007669"/>
    <property type="project" value="TreeGrafter"/>
</dbReference>
<dbReference type="EMBL" id="LNYG01000013">
    <property type="protein sequence ID" value="KTD06933.1"/>
    <property type="molecule type" value="Genomic_DNA"/>
</dbReference>
<dbReference type="InterPro" id="IPR029057">
    <property type="entry name" value="PRTase-like"/>
</dbReference>
<comment type="catalytic activity">
    <reaction evidence="1">
        <text>GMP + diphosphate = guanine + 5-phospho-alpha-D-ribose 1-diphosphate</text>
        <dbReference type="Rhea" id="RHEA:25424"/>
        <dbReference type="ChEBI" id="CHEBI:16235"/>
        <dbReference type="ChEBI" id="CHEBI:33019"/>
        <dbReference type="ChEBI" id="CHEBI:58017"/>
        <dbReference type="ChEBI" id="CHEBI:58115"/>
        <dbReference type="EC" id="2.4.2.8"/>
    </reaction>
    <physiologicalReaction direction="right-to-left" evidence="1">
        <dbReference type="Rhea" id="RHEA:25426"/>
    </physiologicalReaction>
</comment>
<dbReference type="SUPFAM" id="SSF53271">
    <property type="entry name" value="PRTase-like"/>
    <property type="match status" value="1"/>
</dbReference>
<protein>
    <submittedName>
        <fullName evidence="5">Hypoxanthine-guanine phosphoribosyltransferase</fullName>
        <ecNumber evidence="5">2.4.2.8</ecNumber>
    </submittedName>
</protein>
<dbReference type="PANTHER" id="PTHR43340">
    <property type="entry name" value="HYPOXANTHINE-GUANINE PHOSPHORIBOSYLTRANSFERASE"/>
    <property type="match status" value="1"/>
</dbReference>
<keyword evidence="8" id="KW-1185">Reference proteome</keyword>
<dbReference type="CDD" id="cd06223">
    <property type="entry name" value="PRTases_typeI"/>
    <property type="match status" value="1"/>
</dbReference>
<dbReference type="PANTHER" id="PTHR43340:SF1">
    <property type="entry name" value="HYPOXANTHINE PHOSPHORIBOSYLTRANSFERASE"/>
    <property type="match status" value="1"/>
</dbReference>
<evidence type="ECO:0000313" key="5">
    <source>
        <dbReference type="EMBL" id="KTD06933.1"/>
    </source>
</evidence>
<dbReference type="Proteomes" id="UP000093336">
    <property type="component" value="Unassembled WGS sequence"/>
</dbReference>
<dbReference type="GO" id="GO:0000287">
    <property type="term" value="F:magnesium ion binding"/>
    <property type="evidence" value="ECO:0007669"/>
    <property type="project" value="TreeGrafter"/>
</dbReference>
<dbReference type="InterPro" id="IPR000836">
    <property type="entry name" value="PRTase_dom"/>
</dbReference>
<dbReference type="PATRIC" id="fig|455.5.peg.1194"/>